<evidence type="ECO:0000259" key="5">
    <source>
        <dbReference type="Pfam" id="PF01170"/>
    </source>
</evidence>
<dbReference type="InterPro" id="IPR029063">
    <property type="entry name" value="SAM-dependent_MTases_sf"/>
</dbReference>
<keyword evidence="4" id="KW-0732">Signal</keyword>
<gene>
    <name evidence="7" type="ORF">ACHAWO_008815</name>
</gene>
<dbReference type="Proteomes" id="UP001530400">
    <property type="component" value="Unassembled WGS sequence"/>
</dbReference>
<feature type="domain" description="Ribosomal RNA large subunit methyltransferase K/L-like methyltransferase" evidence="5">
    <location>
        <begin position="322"/>
        <end position="552"/>
    </location>
</feature>
<organism evidence="7 8">
    <name type="scientific">Cyclotella atomus</name>
    <dbReference type="NCBI Taxonomy" id="382360"/>
    <lineage>
        <taxon>Eukaryota</taxon>
        <taxon>Sar</taxon>
        <taxon>Stramenopiles</taxon>
        <taxon>Ochrophyta</taxon>
        <taxon>Bacillariophyta</taxon>
        <taxon>Coscinodiscophyceae</taxon>
        <taxon>Thalassiosirophycidae</taxon>
        <taxon>Stephanodiscales</taxon>
        <taxon>Stephanodiscaceae</taxon>
        <taxon>Cyclotella</taxon>
    </lineage>
</organism>
<dbReference type="CDD" id="cd11715">
    <property type="entry name" value="THUMP_AdoMetMT"/>
    <property type="match status" value="1"/>
</dbReference>
<feature type="chain" id="PRO_5044887854" evidence="4">
    <location>
        <begin position="17"/>
        <end position="567"/>
    </location>
</feature>
<dbReference type="PANTHER" id="PTHR47313:SF1">
    <property type="entry name" value="RIBOSOMAL RNA LARGE SUBUNIT METHYLTRANSFERASE K_L"/>
    <property type="match status" value="1"/>
</dbReference>
<dbReference type="Pfam" id="PF01170">
    <property type="entry name" value="UPF0020"/>
    <property type="match status" value="1"/>
</dbReference>
<dbReference type="GO" id="GO:0032259">
    <property type="term" value="P:methylation"/>
    <property type="evidence" value="ECO:0007669"/>
    <property type="project" value="UniProtKB-KW"/>
</dbReference>
<dbReference type="GO" id="GO:0008168">
    <property type="term" value="F:methyltransferase activity"/>
    <property type="evidence" value="ECO:0007669"/>
    <property type="project" value="UniProtKB-KW"/>
</dbReference>
<feature type="signal peptide" evidence="4">
    <location>
        <begin position="1"/>
        <end position="16"/>
    </location>
</feature>
<accession>A0ABD3NEQ7</accession>
<evidence type="ECO:0000313" key="8">
    <source>
        <dbReference type="Proteomes" id="UP001530400"/>
    </source>
</evidence>
<reference evidence="7 8" key="1">
    <citation type="submission" date="2024-10" db="EMBL/GenBank/DDBJ databases">
        <title>Updated reference genomes for cyclostephanoid diatoms.</title>
        <authorList>
            <person name="Roberts W.R."/>
            <person name="Alverson A.J."/>
        </authorList>
    </citation>
    <scope>NUCLEOTIDE SEQUENCE [LARGE SCALE GENOMIC DNA]</scope>
    <source>
        <strain evidence="7 8">AJA010-31</strain>
    </source>
</reference>
<evidence type="ECO:0000256" key="4">
    <source>
        <dbReference type="SAM" id="SignalP"/>
    </source>
</evidence>
<dbReference type="Pfam" id="PF22020">
    <property type="entry name" value="RlmL_1st"/>
    <property type="match status" value="1"/>
</dbReference>
<evidence type="ECO:0000256" key="2">
    <source>
        <dbReference type="ARBA" id="ARBA00022679"/>
    </source>
</evidence>
<keyword evidence="8" id="KW-1185">Reference proteome</keyword>
<dbReference type="Gene3D" id="3.30.2130.30">
    <property type="match status" value="1"/>
</dbReference>
<dbReference type="PANTHER" id="PTHR47313">
    <property type="entry name" value="RIBOSOMAL RNA LARGE SUBUNIT METHYLTRANSFERASE K/L"/>
    <property type="match status" value="1"/>
</dbReference>
<evidence type="ECO:0000259" key="6">
    <source>
        <dbReference type="Pfam" id="PF22020"/>
    </source>
</evidence>
<dbReference type="EMBL" id="JALLPJ020001195">
    <property type="protein sequence ID" value="KAL3774417.1"/>
    <property type="molecule type" value="Genomic_DNA"/>
</dbReference>
<dbReference type="InterPro" id="IPR054170">
    <property type="entry name" value="RlmL_1st"/>
</dbReference>
<comment type="caution">
    <text evidence="7">The sequence shown here is derived from an EMBL/GenBank/DDBJ whole genome shotgun (WGS) entry which is preliminary data.</text>
</comment>
<keyword evidence="1" id="KW-0489">Methyltransferase</keyword>
<protein>
    <submittedName>
        <fullName evidence="7">Uncharacterized protein</fullName>
    </submittedName>
</protein>
<evidence type="ECO:0000256" key="3">
    <source>
        <dbReference type="SAM" id="MobiDB-lite"/>
    </source>
</evidence>
<sequence length="567" mass="62338">MRTTISIVLLSSLTEGLIAPCSTLIQSSRKWSQLNTVNNGWTIDDDDEYVTDTNPSSQNQHTSKNIEEDDSAEYKEIPSSRDEQDIRSYFATCIPGLHNVLTSELLSIGATHVECKGSSGVSFTGLPEIGLKSILWCRTAHKIMELIASSTDYDVGDYYDPIGGVRSSSDLYDFTKSSLHTPSLLGNGSGGLLTLSVSTIYTSRVPKELCHTHYTALTVKNALVDSVRELRDDGSRPDVDTVDADVPLVVVLRGRRVRSDRRGRSRATRNDWRGEANNQFEGEEELVADVDIYRCLHSGGSLHRRGYRSASTEENDNSTPIHRAAMKESLAAGLLLESGWDKLIAAAKSDGLGAVLIDPMTGSATLPTEAALIACDMAPGLSRIAAHNGSGKNPHSNPPATRWKSFSTVDVWNRLLNDAAARAKAGVSWAKNNHVSIYCNEMNPRAVVLAKSSIKNSGVGSIISLNEGNCVDWTLDDKVIHGRTIFVCNPPWGVRLTEDIDESWVSLREFLRKEASGSEAWVLSGNKDLTKILRMKTSRKVVIKTGEEDLRWLQYHIFQKEDIEQTT</sequence>
<dbReference type="SUPFAM" id="SSF53335">
    <property type="entry name" value="S-adenosyl-L-methionine-dependent methyltransferases"/>
    <property type="match status" value="1"/>
</dbReference>
<evidence type="ECO:0000313" key="7">
    <source>
        <dbReference type="EMBL" id="KAL3774417.1"/>
    </source>
</evidence>
<keyword evidence="2" id="KW-0808">Transferase</keyword>
<dbReference type="Gene3D" id="3.40.50.150">
    <property type="entry name" value="Vaccinia Virus protein VP39"/>
    <property type="match status" value="1"/>
</dbReference>
<feature type="domain" description="RlmL ferredoxin-like" evidence="6">
    <location>
        <begin position="89"/>
        <end position="144"/>
    </location>
</feature>
<dbReference type="InterPro" id="IPR000241">
    <property type="entry name" value="RlmKL-like_Mtase"/>
</dbReference>
<feature type="region of interest" description="Disordered" evidence="3">
    <location>
        <begin position="45"/>
        <end position="80"/>
    </location>
</feature>
<feature type="compositionally biased region" description="Polar residues" evidence="3">
    <location>
        <begin position="51"/>
        <end position="63"/>
    </location>
</feature>
<proteinExistence type="predicted"/>
<name>A0ABD3NEQ7_9STRA</name>
<evidence type="ECO:0000256" key="1">
    <source>
        <dbReference type="ARBA" id="ARBA00022603"/>
    </source>
</evidence>
<dbReference type="AlphaFoldDB" id="A0ABD3NEQ7"/>
<dbReference type="GO" id="GO:0043527">
    <property type="term" value="C:tRNA methyltransferase complex"/>
    <property type="evidence" value="ECO:0007669"/>
    <property type="project" value="UniProtKB-ARBA"/>
</dbReference>